<evidence type="ECO:0000313" key="2">
    <source>
        <dbReference type="EMBL" id="MCI17920.1"/>
    </source>
</evidence>
<evidence type="ECO:0000313" key="3">
    <source>
        <dbReference type="Proteomes" id="UP000265520"/>
    </source>
</evidence>
<dbReference type="AlphaFoldDB" id="A0A392Q2H4"/>
<feature type="non-terminal residue" evidence="2">
    <location>
        <position position="175"/>
    </location>
</feature>
<dbReference type="Proteomes" id="UP000265520">
    <property type="component" value="Unassembled WGS sequence"/>
</dbReference>
<dbReference type="EMBL" id="LXQA010107633">
    <property type="protein sequence ID" value="MCI17920.1"/>
    <property type="molecule type" value="Genomic_DNA"/>
</dbReference>
<dbReference type="InterPro" id="IPR046796">
    <property type="entry name" value="Transposase_32_dom"/>
</dbReference>
<feature type="domain" description="Putative plant transposon protein" evidence="1">
    <location>
        <begin position="62"/>
        <end position="174"/>
    </location>
</feature>
<evidence type="ECO:0000259" key="1">
    <source>
        <dbReference type="Pfam" id="PF20167"/>
    </source>
</evidence>
<reference evidence="2 3" key="1">
    <citation type="journal article" date="2018" name="Front. Plant Sci.">
        <title>Red Clover (Trifolium pratense) and Zigzag Clover (T. medium) - A Picture of Genomic Similarities and Differences.</title>
        <authorList>
            <person name="Dluhosova J."/>
            <person name="Istvanek J."/>
            <person name="Nedelnik J."/>
            <person name="Repkova J."/>
        </authorList>
    </citation>
    <scope>NUCLEOTIDE SEQUENCE [LARGE SCALE GENOMIC DNA]</scope>
    <source>
        <strain evidence="3">cv. 10/8</strain>
        <tissue evidence="2">Leaf</tissue>
    </source>
</reference>
<comment type="caution">
    <text evidence="2">The sequence shown here is derived from an EMBL/GenBank/DDBJ whole genome shotgun (WGS) entry which is preliminary data.</text>
</comment>
<keyword evidence="3" id="KW-1185">Reference proteome</keyword>
<accession>A0A392Q2H4</accession>
<organism evidence="2 3">
    <name type="scientific">Trifolium medium</name>
    <dbReference type="NCBI Taxonomy" id="97028"/>
    <lineage>
        <taxon>Eukaryota</taxon>
        <taxon>Viridiplantae</taxon>
        <taxon>Streptophyta</taxon>
        <taxon>Embryophyta</taxon>
        <taxon>Tracheophyta</taxon>
        <taxon>Spermatophyta</taxon>
        <taxon>Magnoliopsida</taxon>
        <taxon>eudicotyledons</taxon>
        <taxon>Gunneridae</taxon>
        <taxon>Pentapetalae</taxon>
        <taxon>rosids</taxon>
        <taxon>fabids</taxon>
        <taxon>Fabales</taxon>
        <taxon>Fabaceae</taxon>
        <taxon>Papilionoideae</taxon>
        <taxon>50 kb inversion clade</taxon>
        <taxon>NPAAA clade</taxon>
        <taxon>Hologalegina</taxon>
        <taxon>IRL clade</taxon>
        <taxon>Trifolieae</taxon>
        <taxon>Trifolium</taxon>
    </lineage>
</organism>
<dbReference type="Pfam" id="PF20167">
    <property type="entry name" value="Transposase_32"/>
    <property type="match status" value="1"/>
</dbReference>
<proteinExistence type="predicted"/>
<protein>
    <recommendedName>
        <fullName evidence="1">Putative plant transposon protein domain-containing protein</fullName>
    </recommendedName>
</protein>
<name>A0A392Q2H4_9FABA</name>
<sequence>MAPKRSKANNSSSSDQGYVRFLDEAKKKDHYEIIRDKRVVQERSIEFPNIVTYPRMRQITVEYGWVKFNNMIGSCIISWVKELYANSYGCADDDYKSYVHGVDISYAPDVIDGIFGFRPEEHYMVMHKRAAGLTEQEFDEILQEHALPGKDWYYSNAGERLHAMEMETIAKAWAN</sequence>